<dbReference type="OrthoDB" id="2019572at2759"/>
<organism evidence="2 3">
    <name type="scientific">Diversispora eburnea</name>
    <dbReference type="NCBI Taxonomy" id="1213867"/>
    <lineage>
        <taxon>Eukaryota</taxon>
        <taxon>Fungi</taxon>
        <taxon>Fungi incertae sedis</taxon>
        <taxon>Mucoromycota</taxon>
        <taxon>Glomeromycotina</taxon>
        <taxon>Glomeromycetes</taxon>
        <taxon>Diversisporales</taxon>
        <taxon>Diversisporaceae</taxon>
        <taxon>Diversispora</taxon>
    </lineage>
</organism>
<evidence type="ECO:0000256" key="1">
    <source>
        <dbReference type="SAM" id="MobiDB-lite"/>
    </source>
</evidence>
<accession>A0A9N8ZKC8</accession>
<gene>
    <name evidence="2" type="ORF">DEBURN_LOCUS4559</name>
</gene>
<protein>
    <submittedName>
        <fullName evidence="2">1298_t:CDS:1</fullName>
    </submittedName>
</protein>
<dbReference type="AlphaFoldDB" id="A0A9N8ZKC8"/>
<evidence type="ECO:0000313" key="2">
    <source>
        <dbReference type="EMBL" id="CAG8498684.1"/>
    </source>
</evidence>
<sequence>MEHEISLNTKVLDNTGMPEHRITLPNTEKLDKTGILDNTGIPDNTGLLDNLGMLKYWIALERRHTGNTGILDTG</sequence>
<dbReference type="EMBL" id="CAJVPK010000354">
    <property type="protein sequence ID" value="CAG8498684.1"/>
    <property type="molecule type" value="Genomic_DNA"/>
</dbReference>
<feature type="compositionally biased region" description="Polar residues" evidence="1">
    <location>
        <begin position="1"/>
        <end position="12"/>
    </location>
</feature>
<evidence type="ECO:0000313" key="3">
    <source>
        <dbReference type="Proteomes" id="UP000789706"/>
    </source>
</evidence>
<dbReference type="Proteomes" id="UP000789706">
    <property type="component" value="Unassembled WGS sequence"/>
</dbReference>
<reference evidence="2" key="1">
    <citation type="submission" date="2021-06" db="EMBL/GenBank/DDBJ databases">
        <authorList>
            <person name="Kallberg Y."/>
            <person name="Tangrot J."/>
            <person name="Rosling A."/>
        </authorList>
    </citation>
    <scope>NUCLEOTIDE SEQUENCE</scope>
    <source>
        <strain evidence="2">AZ414A</strain>
    </source>
</reference>
<keyword evidence="3" id="KW-1185">Reference proteome</keyword>
<feature type="region of interest" description="Disordered" evidence="1">
    <location>
        <begin position="1"/>
        <end position="20"/>
    </location>
</feature>
<comment type="caution">
    <text evidence="2">The sequence shown here is derived from an EMBL/GenBank/DDBJ whole genome shotgun (WGS) entry which is preliminary data.</text>
</comment>
<proteinExistence type="predicted"/>
<name>A0A9N8ZKC8_9GLOM</name>